<sequence length="762" mass="83503">MDQPKSDCPRSSSEETTLSTEAALYFSSKQYERCDVATSQLLELKTNDPKVIMNKSLLDFVHKHGYTHVDDYVAELKRIASVENIPLTFSHPDDDNEAGITGNFPDLSASPPTGSNTSTPPTSGLCRSTLPQSVLSTVLQYNYALVLFYQRQYSRSEELLANCLGFTRENGVLSPETPCMQTISAIELTPSTDVTLSRRVVLLWLEVLLRLHHPEEVYNLCGTWLTYLSSLVIANTLNASVTTASIGASVATGSRHLNTHTAHMLSGIRLPLQLFYIRACLLTGRITEASDELQIVRSERMQPNACAKSPAVLPDEVSNADNKDVTDSHLEETTEAANGSTISGTDVTDKSQSPKPEVALDSTVDANWEDKLSDAHRHLTNISPCSRSPLETGQCEIAMIWNNMALVHHRAGQYNLSGLQLRRALQETDKMLRGAIPQSPTADKTTQKLSGYLPSDDPALLDQVPLHAFSLSAHHVLLHNLGLQLLFARKPAAAFGTLLQVVQIYPRNPRLWLRLAECCIKLHRPNNLQPWQLETRKRLIVEPVGVGPCRHLMLGVKQDEISKPWIESPSACAPTLEFASLCLRNAVVLLPRPPTNLISAEYSVTERRDAWLRWSESQRVSALPAPSVIRGVGLLHLLSAVYLATAYVALCLNNPVDTLTYAGHLLAPSHLRNLSDRVHVPGESQAASEEVRTAPSSQSSTGPAQSDTTTTGIPLSVTIGSSSFSSKLPAGCGNDSFCLIAPPAYRYLARLYFGEALILMDR</sequence>
<dbReference type="GO" id="GO:0006402">
    <property type="term" value="P:mRNA catabolic process"/>
    <property type="evidence" value="ECO:0007669"/>
    <property type="project" value="TreeGrafter"/>
</dbReference>
<feature type="compositionally biased region" description="Low complexity" evidence="3">
    <location>
        <begin position="110"/>
        <end position="124"/>
    </location>
</feature>
<feature type="non-terminal residue" evidence="4">
    <location>
        <position position="1"/>
    </location>
</feature>
<keyword evidence="2" id="KW-0963">Cytoplasm</keyword>
<comment type="similarity">
    <text evidence="1 2">Belongs to the CNOT10 family.</text>
</comment>
<feature type="region of interest" description="Disordered" evidence="3">
    <location>
        <begin position="682"/>
        <end position="712"/>
    </location>
</feature>
<keyword evidence="2" id="KW-0805">Transcription regulation</keyword>
<feature type="region of interest" description="Disordered" evidence="3">
    <location>
        <begin position="90"/>
        <end position="124"/>
    </location>
</feature>
<comment type="caution">
    <text evidence="4">The sequence shown here is derived from an EMBL/GenBank/DDBJ whole genome shotgun (WGS) entry which is preliminary data.</text>
</comment>
<organism evidence="4 5">
    <name type="scientific">Fasciolopsis buskii</name>
    <dbReference type="NCBI Taxonomy" id="27845"/>
    <lineage>
        <taxon>Eukaryota</taxon>
        <taxon>Metazoa</taxon>
        <taxon>Spiralia</taxon>
        <taxon>Lophotrochozoa</taxon>
        <taxon>Platyhelminthes</taxon>
        <taxon>Trematoda</taxon>
        <taxon>Digenea</taxon>
        <taxon>Plagiorchiida</taxon>
        <taxon>Echinostomata</taxon>
        <taxon>Echinostomatoidea</taxon>
        <taxon>Fasciolidae</taxon>
        <taxon>Fasciolopsis</taxon>
    </lineage>
</organism>
<dbReference type="SUPFAM" id="SSF48452">
    <property type="entry name" value="TPR-like"/>
    <property type="match status" value="1"/>
</dbReference>
<comment type="function">
    <text evidence="2">Component of the CCR4-NOT complex which is one of the major cellular mRNA deadenylases and is linked to various cellular processes including bulk mRNA degradation, miRNA-mediated repression, translational repression during translational initiation and general transcription regulation.</text>
</comment>
<evidence type="ECO:0000256" key="1">
    <source>
        <dbReference type="ARBA" id="ARBA00010080"/>
    </source>
</evidence>
<keyword evidence="2" id="KW-0810">Translation regulation</keyword>
<dbReference type="Proteomes" id="UP000728185">
    <property type="component" value="Unassembled WGS sequence"/>
</dbReference>
<dbReference type="GO" id="GO:0005737">
    <property type="term" value="C:cytoplasm"/>
    <property type="evidence" value="ECO:0007669"/>
    <property type="project" value="UniProtKB-SubCell"/>
</dbReference>
<accession>A0A8E0S997</accession>
<dbReference type="AlphaFoldDB" id="A0A8E0S997"/>
<dbReference type="GO" id="GO:0030014">
    <property type="term" value="C:CCR4-NOT complex"/>
    <property type="evidence" value="ECO:0007669"/>
    <property type="project" value="UniProtKB-UniRule"/>
</dbReference>
<dbReference type="GO" id="GO:0031047">
    <property type="term" value="P:regulatory ncRNA-mediated gene silencing"/>
    <property type="evidence" value="ECO:0007669"/>
    <property type="project" value="UniProtKB-UniRule"/>
</dbReference>
<evidence type="ECO:0000313" key="4">
    <source>
        <dbReference type="EMBL" id="KAA0200451.1"/>
    </source>
</evidence>
<dbReference type="GO" id="GO:0017148">
    <property type="term" value="P:negative regulation of translation"/>
    <property type="evidence" value="ECO:0007669"/>
    <property type="project" value="TreeGrafter"/>
</dbReference>
<feature type="compositionally biased region" description="Polar residues" evidence="3">
    <location>
        <begin position="335"/>
        <end position="354"/>
    </location>
</feature>
<keyword evidence="5" id="KW-1185">Reference proteome</keyword>
<feature type="region of interest" description="Disordered" evidence="3">
    <location>
        <begin position="306"/>
        <end position="358"/>
    </location>
</feature>
<dbReference type="OrthoDB" id="25157at2759"/>
<dbReference type="Gene3D" id="1.25.40.10">
    <property type="entry name" value="Tetratricopeptide repeat domain"/>
    <property type="match status" value="1"/>
</dbReference>
<dbReference type="InterPro" id="IPR039740">
    <property type="entry name" value="CNOT10"/>
</dbReference>
<evidence type="ECO:0000313" key="5">
    <source>
        <dbReference type="Proteomes" id="UP000728185"/>
    </source>
</evidence>
<feature type="compositionally biased region" description="Basic and acidic residues" evidence="3">
    <location>
        <begin position="321"/>
        <end position="332"/>
    </location>
</feature>
<dbReference type="PANTHER" id="PTHR12979:SF5">
    <property type="entry name" value="CCR4-NOT TRANSCRIPTION COMPLEX SUBUNIT 10"/>
    <property type="match status" value="1"/>
</dbReference>
<dbReference type="EMBL" id="LUCM01000522">
    <property type="protein sequence ID" value="KAA0200451.1"/>
    <property type="molecule type" value="Genomic_DNA"/>
</dbReference>
<dbReference type="InterPro" id="IPR011990">
    <property type="entry name" value="TPR-like_helical_dom_sf"/>
</dbReference>
<dbReference type="GO" id="GO:0005634">
    <property type="term" value="C:nucleus"/>
    <property type="evidence" value="ECO:0007669"/>
    <property type="project" value="UniProtKB-SubCell"/>
</dbReference>
<proteinExistence type="inferred from homology"/>
<protein>
    <recommendedName>
        <fullName evidence="2">CCR4-NOT transcription complex subunit 10</fullName>
    </recommendedName>
</protein>
<dbReference type="PANTHER" id="PTHR12979">
    <property type="entry name" value="CCR4-NOT TRANSCRIPTION COMPLEX SUBUNIT 10"/>
    <property type="match status" value="1"/>
</dbReference>
<feature type="compositionally biased region" description="Polar residues" evidence="3">
    <location>
        <begin position="694"/>
        <end position="712"/>
    </location>
</feature>
<keyword evidence="2" id="KW-0539">Nucleus</keyword>
<comment type="subcellular location">
    <subcellularLocation>
        <location evidence="2">Cytoplasm</location>
    </subcellularLocation>
    <subcellularLocation>
        <location evidence="2">Nucleus</location>
    </subcellularLocation>
</comment>
<evidence type="ECO:0000256" key="2">
    <source>
        <dbReference type="RuleBase" id="RU367083"/>
    </source>
</evidence>
<keyword evidence="2" id="KW-0804">Transcription</keyword>
<evidence type="ECO:0000256" key="3">
    <source>
        <dbReference type="SAM" id="MobiDB-lite"/>
    </source>
</evidence>
<keyword evidence="2" id="KW-0943">RNA-mediated gene silencing</keyword>
<gene>
    <name evidence="4" type="ORF">FBUS_11863</name>
</gene>
<name>A0A8E0S997_9TREM</name>
<reference evidence="4" key="1">
    <citation type="submission" date="2019-05" db="EMBL/GenBank/DDBJ databases">
        <title>Annotation for the trematode Fasciolopsis buski.</title>
        <authorList>
            <person name="Choi Y.-J."/>
        </authorList>
    </citation>
    <scope>NUCLEOTIDE SEQUENCE</scope>
    <source>
        <strain evidence="4">HT</strain>
        <tissue evidence="4">Whole worm</tissue>
    </source>
</reference>